<accession>A0A7R9P0C2</accession>
<dbReference type="EMBL" id="OE007080">
    <property type="protein sequence ID" value="CAD7463022.1"/>
    <property type="molecule type" value="Genomic_DNA"/>
</dbReference>
<proteinExistence type="predicted"/>
<gene>
    <name evidence="1" type="ORF">TTEB3V08_LOCUS10909</name>
</gene>
<dbReference type="AlphaFoldDB" id="A0A7R9P0C2"/>
<reference evidence="1" key="1">
    <citation type="submission" date="2020-11" db="EMBL/GenBank/DDBJ databases">
        <authorList>
            <person name="Tran Van P."/>
        </authorList>
    </citation>
    <scope>NUCLEOTIDE SEQUENCE</scope>
</reference>
<organism evidence="1">
    <name type="scientific">Timema tahoe</name>
    <dbReference type="NCBI Taxonomy" id="61484"/>
    <lineage>
        <taxon>Eukaryota</taxon>
        <taxon>Metazoa</taxon>
        <taxon>Ecdysozoa</taxon>
        <taxon>Arthropoda</taxon>
        <taxon>Hexapoda</taxon>
        <taxon>Insecta</taxon>
        <taxon>Pterygota</taxon>
        <taxon>Neoptera</taxon>
        <taxon>Polyneoptera</taxon>
        <taxon>Phasmatodea</taxon>
        <taxon>Timematodea</taxon>
        <taxon>Timematoidea</taxon>
        <taxon>Timematidae</taxon>
        <taxon>Timema</taxon>
    </lineage>
</organism>
<sequence>MKDLIYDVFSFRQLGDVSINNPPPLKLLAGYGLSCDVVTNMKERKDCLAHQFCTHLAGLQYGINKTYVPRHI</sequence>
<name>A0A7R9P0C2_9NEOP</name>
<protein>
    <submittedName>
        <fullName evidence="1">Uncharacterized protein</fullName>
    </submittedName>
</protein>
<evidence type="ECO:0000313" key="1">
    <source>
        <dbReference type="EMBL" id="CAD7463022.1"/>
    </source>
</evidence>